<name>A0ABV2FK45_9STRE</name>
<dbReference type="EMBL" id="JBEPLO010000026">
    <property type="protein sequence ID" value="MET3558888.1"/>
    <property type="molecule type" value="Genomic_DNA"/>
</dbReference>
<feature type="transmembrane region" description="Helical" evidence="1">
    <location>
        <begin position="194"/>
        <end position="214"/>
    </location>
</feature>
<sequence>MLAILKPVFGSIWKRKETKIFIGLAILTPTFILISTFLPKEANFYQPGVIGDYRIPFVGMETMVHSTANSIVLPILALFYLTYTVFRGEADSRTLVLYKDIKRSDIFWAKVVSLIGIIFLYSGAIFLTTLIYFYARIGHMDYATLTFWDHIDPAGNKDFFQVFFGESFSMIVCVFLAAFLSLKKGLGVTMAMSFIYLIVLVLLNNVGLPFLTPLGDKNALYEGSNFFLIFALSALVTLIYSSGLAHLTLKHFKQMEY</sequence>
<reference evidence="2 3" key="1">
    <citation type="submission" date="2024-06" db="EMBL/GenBank/DDBJ databases">
        <title>Genomic Encyclopedia of Type Strains, Phase IV (KMG-IV): sequencing the most valuable type-strain genomes for metagenomic binning, comparative biology and taxonomic classification.</title>
        <authorList>
            <person name="Goeker M."/>
        </authorList>
    </citation>
    <scope>NUCLEOTIDE SEQUENCE [LARGE SCALE GENOMIC DNA]</scope>
    <source>
        <strain evidence="2 3">DSM 28303</strain>
    </source>
</reference>
<feature type="transmembrane region" description="Helical" evidence="1">
    <location>
        <begin position="107"/>
        <end position="135"/>
    </location>
</feature>
<keyword evidence="1" id="KW-0812">Transmembrane</keyword>
<evidence type="ECO:0000313" key="3">
    <source>
        <dbReference type="Proteomes" id="UP001549122"/>
    </source>
</evidence>
<evidence type="ECO:0000256" key="1">
    <source>
        <dbReference type="SAM" id="Phobius"/>
    </source>
</evidence>
<protein>
    <submittedName>
        <fullName evidence="2">ABC-type transport system involved in multi-copper enzyme maturation permease subunit</fullName>
    </submittedName>
</protein>
<gene>
    <name evidence="2" type="ORF">ABID29_002016</name>
</gene>
<feature type="transmembrane region" description="Helical" evidence="1">
    <location>
        <begin position="20"/>
        <end position="38"/>
    </location>
</feature>
<evidence type="ECO:0000313" key="2">
    <source>
        <dbReference type="EMBL" id="MET3558888.1"/>
    </source>
</evidence>
<keyword evidence="3" id="KW-1185">Reference proteome</keyword>
<accession>A0ABV2FK45</accession>
<feature type="transmembrane region" description="Helical" evidence="1">
    <location>
        <begin position="226"/>
        <end position="249"/>
    </location>
</feature>
<keyword evidence="1" id="KW-0472">Membrane</keyword>
<dbReference type="RefSeq" id="WP_354365998.1">
    <property type="nucleotide sequence ID" value="NZ_JBEPLO010000026.1"/>
</dbReference>
<keyword evidence="1" id="KW-1133">Transmembrane helix</keyword>
<dbReference type="Proteomes" id="UP001549122">
    <property type="component" value="Unassembled WGS sequence"/>
</dbReference>
<organism evidence="2 3">
    <name type="scientific">Streptococcus rupicaprae</name>
    <dbReference type="NCBI Taxonomy" id="759619"/>
    <lineage>
        <taxon>Bacteria</taxon>
        <taxon>Bacillati</taxon>
        <taxon>Bacillota</taxon>
        <taxon>Bacilli</taxon>
        <taxon>Lactobacillales</taxon>
        <taxon>Streptococcaceae</taxon>
        <taxon>Streptococcus</taxon>
    </lineage>
</organism>
<proteinExistence type="predicted"/>
<feature type="transmembrane region" description="Helical" evidence="1">
    <location>
        <begin position="159"/>
        <end position="182"/>
    </location>
</feature>
<feature type="transmembrane region" description="Helical" evidence="1">
    <location>
        <begin position="67"/>
        <end position="86"/>
    </location>
</feature>
<comment type="caution">
    <text evidence="2">The sequence shown here is derived from an EMBL/GenBank/DDBJ whole genome shotgun (WGS) entry which is preliminary data.</text>
</comment>